<name>A0A653KS64_AERVE</name>
<proteinExistence type="predicted"/>
<feature type="signal peptide" evidence="1">
    <location>
        <begin position="1"/>
        <end position="19"/>
    </location>
</feature>
<dbReference type="Proteomes" id="UP000439123">
    <property type="component" value="Unassembled WGS sequence"/>
</dbReference>
<dbReference type="EMBL" id="CABWLC010000004">
    <property type="protein sequence ID" value="VXA81927.1"/>
    <property type="molecule type" value="Genomic_DNA"/>
</dbReference>
<feature type="chain" id="PRO_5024818200" description="Secreted protein" evidence="1">
    <location>
        <begin position="20"/>
        <end position="94"/>
    </location>
</feature>
<gene>
    <name evidence="2" type="ORF">AERO8C_120423</name>
</gene>
<dbReference type="AlphaFoldDB" id="A0A653KS64"/>
<keyword evidence="1" id="KW-0732">Signal</keyword>
<reference evidence="2 3" key="1">
    <citation type="submission" date="2019-10" db="EMBL/GenBank/DDBJ databases">
        <authorList>
            <person name="Karimi E."/>
        </authorList>
    </citation>
    <scope>NUCLEOTIDE SEQUENCE [LARGE SCALE GENOMIC DNA]</scope>
    <source>
        <strain evidence="2">Aeromonas sp. 8C</strain>
    </source>
</reference>
<accession>A0A653KS64</accession>
<evidence type="ECO:0000313" key="2">
    <source>
        <dbReference type="EMBL" id="VXA81927.1"/>
    </source>
</evidence>
<protein>
    <recommendedName>
        <fullName evidence="4">Secreted protein</fullName>
    </recommendedName>
</protein>
<sequence length="94" mass="10604">MRKKGMLRHPFLFVSFSLASLIPASLPLPAPSRKHKVVAPVRYWISTKKRFLSGLLSMTPMHHESPKPSLSTLLAIFRSNKNKCIARHGLTQRG</sequence>
<evidence type="ECO:0000256" key="1">
    <source>
        <dbReference type="SAM" id="SignalP"/>
    </source>
</evidence>
<evidence type="ECO:0000313" key="3">
    <source>
        <dbReference type="Proteomes" id="UP000439123"/>
    </source>
</evidence>
<evidence type="ECO:0008006" key="4">
    <source>
        <dbReference type="Google" id="ProtNLM"/>
    </source>
</evidence>
<organism evidence="2 3">
    <name type="scientific">Aeromonas veronii</name>
    <dbReference type="NCBI Taxonomy" id="654"/>
    <lineage>
        <taxon>Bacteria</taxon>
        <taxon>Pseudomonadati</taxon>
        <taxon>Pseudomonadota</taxon>
        <taxon>Gammaproteobacteria</taxon>
        <taxon>Aeromonadales</taxon>
        <taxon>Aeromonadaceae</taxon>
        <taxon>Aeromonas</taxon>
    </lineage>
</organism>